<reference evidence="1 2" key="1">
    <citation type="submission" date="2020-07" db="EMBL/GenBank/DDBJ databases">
        <title>Genomic Encyclopedia of Type Strains, Phase IV (KMG-V): Genome sequencing to study the core and pangenomes of soil and plant-associated prokaryotes.</title>
        <authorList>
            <person name="Whitman W."/>
        </authorList>
    </citation>
    <scope>NUCLEOTIDE SEQUENCE [LARGE SCALE GENOMIC DNA]</scope>
    <source>
        <strain evidence="1 2">A1</strain>
    </source>
</reference>
<proteinExistence type="predicted"/>
<protein>
    <submittedName>
        <fullName evidence="1">Uncharacterized protein</fullName>
    </submittedName>
</protein>
<dbReference type="AlphaFoldDB" id="A0A7J9NVP0"/>
<evidence type="ECO:0000313" key="1">
    <source>
        <dbReference type="EMBL" id="MBA2851748.1"/>
    </source>
</evidence>
<accession>A0A7J9NVP0</accession>
<sequence>MIVINFPYYAPVNANVNRIIASRDKITNATNLYVKYADSTVKPKQYKLNGVLTDNTTDKWFDLSLSNTTNPREIYNDQTDKWKLDKRNYILIDRYNPAVADADLGYAFEYVDGGDTYRFRIDDETEIRIKTNIISVGGVTESVIGTSVSEMQVVDMSNYMVVTADDISASGKDPASYQTWLCKASIPTPTNLVYTQTNGDGDKVIKTGGLVSIQYSQFKNEASEPICISEVVTDNETLYHWASCAALPDSKSGILGHNVFTVNNNIMFQLNYNQYYNPVDPSTAYKWDYAVVSLTKPDEYLLLPSEAYSGLESVGYQTVNDPVVYVTHKDILEDGTIVEVGTTRLGFINQTTQVIIGHTTKVVGEETIHAFDEVFVVGGSSSAWVDFGLVDVKYYTEIAKFEAEMAL</sequence>
<dbReference type="Proteomes" id="UP000564425">
    <property type="component" value="Unassembled WGS sequence"/>
</dbReference>
<evidence type="ECO:0000313" key="2">
    <source>
        <dbReference type="Proteomes" id="UP000564425"/>
    </source>
</evidence>
<gene>
    <name evidence="1" type="ORF">HNP86_001907</name>
</gene>
<name>A0A7J9NVP0_METMI</name>
<comment type="caution">
    <text evidence="1">The sequence shown here is derived from an EMBL/GenBank/DDBJ whole genome shotgun (WGS) entry which is preliminary data.</text>
</comment>
<organism evidence="1 2">
    <name type="scientific">Methanococcus maripaludis</name>
    <name type="common">Methanococcus deltae</name>
    <dbReference type="NCBI Taxonomy" id="39152"/>
    <lineage>
        <taxon>Archaea</taxon>
        <taxon>Methanobacteriati</taxon>
        <taxon>Methanobacteriota</taxon>
        <taxon>Methanomada group</taxon>
        <taxon>Methanococci</taxon>
        <taxon>Methanococcales</taxon>
        <taxon>Methanococcaceae</taxon>
        <taxon>Methanococcus</taxon>
    </lineage>
</organism>
<dbReference type="EMBL" id="JACDUH010000003">
    <property type="protein sequence ID" value="MBA2851748.1"/>
    <property type="molecule type" value="Genomic_DNA"/>
</dbReference>
<dbReference type="RefSeq" id="WP_181501570.1">
    <property type="nucleotide sequence ID" value="NZ_JACDUH010000003.1"/>
</dbReference>